<proteinExistence type="predicted"/>
<dbReference type="RefSeq" id="XP_065675480.1">
    <property type="nucleotide sequence ID" value="XM_065819408.1"/>
</dbReference>
<dbReference type="InterPro" id="IPR006016">
    <property type="entry name" value="UspA"/>
</dbReference>
<dbReference type="PANTHER" id="PTHR46989:SF3">
    <property type="entry name" value="USPA DOMAIN-CONTAINING PROTEIN"/>
    <property type="match status" value="1"/>
</dbReference>
<evidence type="ECO:0000259" key="1">
    <source>
        <dbReference type="Pfam" id="PF00582"/>
    </source>
</evidence>
<dbReference type="InterPro" id="IPR014729">
    <property type="entry name" value="Rossmann-like_a/b/a_fold"/>
</dbReference>
<keyword evidence="2" id="KW-1185">Reference proteome</keyword>
<dbReference type="Proteomes" id="UP001652625">
    <property type="component" value="Chromosome 15"/>
</dbReference>
<dbReference type="CDD" id="cd23659">
    <property type="entry name" value="USP_At3g01520-like"/>
    <property type="match status" value="1"/>
</dbReference>
<dbReference type="InterPro" id="IPR006015">
    <property type="entry name" value="Universal_stress_UspA"/>
</dbReference>
<organism evidence="2 3">
    <name type="scientific">Hydra vulgaris</name>
    <name type="common">Hydra</name>
    <name type="synonym">Hydra attenuata</name>
    <dbReference type="NCBI Taxonomy" id="6087"/>
    <lineage>
        <taxon>Eukaryota</taxon>
        <taxon>Metazoa</taxon>
        <taxon>Cnidaria</taxon>
        <taxon>Hydrozoa</taxon>
        <taxon>Hydroidolina</taxon>
        <taxon>Anthoathecata</taxon>
        <taxon>Aplanulata</taxon>
        <taxon>Hydridae</taxon>
        <taxon>Hydra</taxon>
    </lineage>
</organism>
<accession>A0ABM4DLR1</accession>
<reference evidence="3" key="1">
    <citation type="submission" date="2025-08" db="UniProtKB">
        <authorList>
            <consortium name="RefSeq"/>
        </authorList>
    </citation>
    <scope>IDENTIFICATION</scope>
</reference>
<dbReference type="PANTHER" id="PTHR46989">
    <property type="entry name" value="USP DOMAIN-CONTAINING PROTEIN"/>
    <property type="match status" value="1"/>
</dbReference>
<dbReference type="Gene3D" id="3.40.50.620">
    <property type="entry name" value="HUPs"/>
    <property type="match status" value="1"/>
</dbReference>
<gene>
    <name evidence="3" type="primary">LOC136091701</name>
</gene>
<protein>
    <submittedName>
        <fullName evidence="3">Uncharacterized protein LOC136091701</fullName>
    </submittedName>
</protein>
<dbReference type="GeneID" id="136091701"/>
<evidence type="ECO:0000313" key="2">
    <source>
        <dbReference type="Proteomes" id="UP001652625"/>
    </source>
</evidence>
<evidence type="ECO:0000313" key="3">
    <source>
        <dbReference type="RefSeq" id="XP_065675480.1"/>
    </source>
</evidence>
<name>A0ABM4DLR1_HYDVU</name>
<feature type="domain" description="UspA" evidence="1">
    <location>
        <begin position="4"/>
        <end position="148"/>
    </location>
</feature>
<dbReference type="Pfam" id="PF00582">
    <property type="entry name" value="Usp"/>
    <property type="match status" value="1"/>
</dbReference>
<dbReference type="SUPFAM" id="SSF52402">
    <property type="entry name" value="Adenine nucleotide alpha hydrolases-like"/>
    <property type="match status" value="1"/>
</dbReference>
<dbReference type="PRINTS" id="PR01438">
    <property type="entry name" value="UNVRSLSTRESS"/>
</dbReference>
<sequence>MNCLAVDDGDASEQAFDWYVQNYHRKNDTLIILHIHEVPELPLMGILSGIYPANKEHHIQIDKSVKAAQAVAEKFKKLCKEKEIEFNEIILDDNFKSPGNMICELANKKLATVIVLGQRGLGAMTRIILGSTSDYVIHHSKVPVIVVPPNTAS</sequence>